<accession>A0A1H4P971</accession>
<dbReference type="Gene3D" id="3.40.50.1980">
    <property type="entry name" value="Nitrogenase molybdenum iron protein domain"/>
    <property type="match status" value="2"/>
</dbReference>
<dbReference type="InterPro" id="IPR002491">
    <property type="entry name" value="ABC_transptr_periplasmic_BD"/>
</dbReference>
<proteinExistence type="inferred from homology"/>
<dbReference type="Pfam" id="PF01497">
    <property type="entry name" value="Peripla_BP_2"/>
    <property type="match status" value="1"/>
</dbReference>
<dbReference type="PROSITE" id="PS51257">
    <property type="entry name" value="PROKAR_LIPOPROTEIN"/>
    <property type="match status" value="1"/>
</dbReference>
<organism evidence="7 8">
    <name type="scientific">Arthrobacter woluwensis</name>
    <dbReference type="NCBI Taxonomy" id="156980"/>
    <lineage>
        <taxon>Bacteria</taxon>
        <taxon>Bacillati</taxon>
        <taxon>Actinomycetota</taxon>
        <taxon>Actinomycetes</taxon>
        <taxon>Micrococcales</taxon>
        <taxon>Micrococcaceae</taxon>
        <taxon>Arthrobacter</taxon>
    </lineage>
</organism>
<evidence type="ECO:0000313" key="7">
    <source>
        <dbReference type="EMBL" id="SEC03980.1"/>
    </source>
</evidence>
<name>A0A1H4P971_9MICC</name>
<keyword evidence="8" id="KW-1185">Reference proteome</keyword>
<dbReference type="GO" id="GO:0030288">
    <property type="term" value="C:outer membrane-bounded periplasmic space"/>
    <property type="evidence" value="ECO:0007669"/>
    <property type="project" value="TreeGrafter"/>
</dbReference>
<dbReference type="AlphaFoldDB" id="A0A1H4P971"/>
<evidence type="ECO:0000256" key="4">
    <source>
        <dbReference type="ARBA" id="ARBA00022729"/>
    </source>
</evidence>
<feature type="domain" description="Fe/B12 periplasmic-binding" evidence="6">
    <location>
        <begin position="62"/>
        <end position="335"/>
    </location>
</feature>
<evidence type="ECO:0000256" key="1">
    <source>
        <dbReference type="ARBA" id="ARBA00004196"/>
    </source>
</evidence>
<evidence type="ECO:0000256" key="3">
    <source>
        <dbReference type="ARBA" id="ARBA00022448"/>
    </source>
</evidence>
<dbReference type="EMBL" id="FNSN01000003">
    <property type="protein sequence ID" value="SEC03980.1"/>
    <property type="molecule type" value="Genomic_DNA"/>
</dbReference>
<protein>
    <submittedName>
        <fullName evidence="7">Iron complex transport system substrate-binding protein</fullName>
    </submittedName>
</protein>
<sequence>MRSRSTFLPAVAASALTLGLVLSGCAAPSGSAGGSSSSSTADATRVVTTDQGEVRIPANPRKVVVLNYALAGYLYDLDVPVAAMIPEDADQKGKLSDFWAEDAKADGTTFLPWSTDGFDMEAILALKPDLIVAGGIGFPLMQATKAYDQLSKIAPTVIVSGKKTEWKDQYSFLAKDVFGKDKVYEDALAAYEKKAAEVKKSITVPQGESVFVSFTADQTPYVGIETRGLPRVFTDLGFTPAPLFATGRYQPYTAGGDSFKLSTEQVGQVLTQPTLFATGFNGAPVDVATLSKNAVYAKLPAFKNGQAFDLPYWTNRADYDETMALLDLVKDKFTK</sequence>
<dbReference type="PANTHER" id="PTHR30532">
    <property type="entry name" value="IRON III DICITRATE-BINDING PERIPLASMIC PROTEIN"/>
    <property type="match status" value="1"/>
</dbReference>
<gene>
    <name evidence="7" type="ORF">SAMN04489745_1911</name>
</gene>
<feature type="chain" id="PRO_5010300052" evidence="5">
    <location>
        <begin position="27"/>
        <end position="335"/>
    </location>
</feature>
<evidence type="ECO:0000256" key="5">
    <source>
        <dbReference type="SAM" id="SignalP"/>
    </source>
</evidence>
<keyword evidence="4 5" id="KW-0732">Signal</keyword>
<evidence type="ECO:0000256" key="2">
    <source>
        <dbReference type="ARBA" id="ARBA00008814"/>
    </source>
</evidence>
<evidence type="ECO:0000313" key="8">
    <source>
        <dbReference type="Proteomes" id="UP000182652"/>
    </source>
</evidence>
<dbReference type="InterPro" id="IPR051313">
    <property type="entry name" value="Bact_iron-sidero_bind"/>
</dbReference>
<dbReference type="STRING" id="156980.SAMN04489745_1911"/>
<dbReference type="SUPFAM" id="SSF53807">
    <property type="entry name" value="Helical backbone' metal receptor"/>
    <property type="match status" value="1"/>
</dbReference>
<comment type="subcellular location">
    <subcellularLocation>
        <location evidence="1">Cell envelope</location>
    </subcellularLocation>
</comment>
<dbReference type="PROSITE" id="PS50983">
    <property type="entry name" value="FE_B12_PBP"/>
    <property type="match status" value="1"/>
</dbReference>
<comment type="similarity">
    <text evidence="2">Belongs to the bacterial solute-binding protein 8 family.</text>
</comment>
<keyword evidence="3" id="KW-0813">Transport</keyword>
<dbReference type="Proteomes" id="UP000182652">
    <property type="component" value="Unassembled WGS sequence"/>
</dbReference>
<dbReference type="RefSeq" id="WP_066212097.1">
    <property type="nucleotide sequence ID" value="NZ_FNSN01000003.1"/>
</dbReference>
<feature type="signal peptide" evidence="5">
    <location>
        <begin position="1"/>
        <end position="26"/>
    </location>
</feature>
<dbReference type="PANTHER" id="PTHR30532:SF24">
    <property type="entry name" value="FERRIC ENTEROBACTIN-BINDING PERIPLASMIC PROTEIN FEPB"/>
    <property type="match status" value="1"/>
</dbReference>
<reference evidence="7 8" key="1">
    <citation type="submission" date="2016-10" db="EMBL/GenBank/DDBJ databases">
        <authorList>
            <person name="de Groot N.N."/>
        </authorList>
    </citation>
    <scope>NUCLEOTIDE SEQUENCE [LARGE SCALE GENOMIC DNA]</scope>
    <source>
        <strain evidence="7 8">DSM 10495</strain>
    </source>
</reference>
<evidence type="ECO:0000259" key="6">
    <source>
        <dbReference type="PROSITE" id="PS50983"/>
    </source>
</evidence>
<dbReference type="GO" id="GO:1901678">
    <property type="term" value="P:iron coordination entity transport"/>
    <property type="evidence" value="ECO:0007669"/>
    <property type="project" value="UniProtKB-ARBA"/>
</dbReference>